<gene>
    <name evidence="3" type="ORF">LX32DRAFT_346689</name>
</gene>
<reference evidence="3" key="1">
    <citation type="submission" date="2021-06" db="EMBL/GenBank/DDBJ databases">
        <title>Comparative genomics, transcriptomics and evolutionary studies reveal genomic signatures of adaptation to plant cell wall in hemibiotrophic fungi.</title>
        <authorList>
            <consortium name="DOE Joint Genome Institute"/>
            <person name="Baroncelli R."/>
            <person name="Diaz J.F."/>
            <person name="Benocci T."/>
            <person name="Peng M."/>
            <person name="Battaglia E."/>
            <person name="Haridas S."/>
            <person name="Andreopoulos W."/>
            <person name="Labutti K."/>
            <person name="Pangilinan J."/>
            <person name="Floch G.L."/>
            <person name="Makela M.R."/>
            <person name="Henrissat B."/>
            <person name="Grigoriev I.V."/>
            <person name="Crouch J.A."/>
            <person name="De Vries R.P."/>
            <person name="Sukno S.A."/>
            <person name="Thon M.R."/>
        </authorList>
    </citation>
    <scope>NUCLEOTIDE SEQUENCE</scope>
    <source>
        <strain evidence="3">MAFF235873</strain>
    </source>
</reference>
<evidence type="ECO:0000256" key="1">
    <source>
        <dbReference type="SAM" id="MobiDB-lite"/>
    </source>
</evidence>
<evidence type="ECO:0008006" key="5">
    <source>
        <dbReference type="Google" id="ProtNLM"/>
    </source>
</evidence>
<evidence type="ECO:0000313" key="3">
    <source>
        <dbReference type="EMBL" id="KAK2029895.1"/>
    </source>
</evidence>
<sequence>MVCSSAGLLEYLLFGILAASPNLSTFLQRETCRRLHSLVGVPTVRISRSRSERNDADFQQREHRSGASTRERNMVARRP</sequence>
<feature type="chain" id="PRO_5042165142" description="Secreted protein" evidence="2">
    <location>
        <begin position="19"/>
        <end position="79"/>
    </location>
</feature>
<organism evidence="3 4">
    <name type="scientific">Colletotrichum zoysiae</name>
    <dbReference type="NCBI Taxonomy" id="1216348"/>
    <lineage>
        <taxon>Eukaryota</taxon>
        <taxon>Fungi</taxon>
        <taxon>Dikarya</taxon>
        <taxon>Ascomycota</taxon>
        <taxon>Pezizomycotina</taxon>
        <taxon>Sordariomycetes</taxon>
        <taxon>Hypocreomycetidae</taxon>
        <taxon>Glomerellales</taxon>
        <taxon>Glomerellaceae</taxon>
        <taxon>Colletotrichum</taxon>
        <taxon>Colletotrichum graminicola species complex</taxon>
    </lineage>
</organism>
<proteinExistence type="predicted"/>
<feature type="signal peptide" evidence="2">
    <location>
        <begin position="1"/>
        <end position="18"/>
    </location>
</feature>
<dbReference type="EMBL" id="MU842858">
    <property type="protein sequence ID" value="KAK2029895.1"/>
    <property type="molecule type" value="Genomic_DNA"/>
</dbReference>
<protein>
    <recommendedName>
        <fullName evidence="5">Secreted protein</fullName>
    </recommendedName>
</protein>
<feature type="region of interest" description="Disordered" evidence="1">
    <location>
        <begin position="49"/>
        <end position="79"/>
    </location>
</feature>
<name>A0AAD9M5P5_9PEZI</name>
<evidence type="ECO:0000313" key="4">
    <source>
        <dbReference type="Proteomes" id="UP001232148"/>
    </source>
</evidence>
<keyword evidence="4" id="KW-1185">Reference proteome</keyword>
<evidence type="ECO:0000256" key="2">
    <source>
        <dbReference type="SAM" id="SignalP"/>
    </source>
</evidence>
<comment type="caution">
    <text evidence="3">The sequence shown here is derived from an EMBL/GenBank/DDBJ whole genome shotgun (WGS) entry which is preliminary data.</text>
</comment>
<dbReference type="AlphaFoldDB" id="A0AAD9M5P5"/>
<accession>A0AAD9M5P5</accession>
<dbReference type="Proteomes" id="UP001232148">
    <property type="component" value="Unassembled WGS sequence"/>
</dbReference>
<keyword evidence="2" id="KW-0732">Signal</keyword>